<dbReference type="EMBL" id="ANIK01000119">
    <property type="protein sequence ID" value="EMJ90792.1"/>
    <property type="molecule type" value="Genomic_DNA"/>
</dbReference>
<dbReference type="PROSITE" id="PS50801">
    <property type="entry name" value="STAS"/>
    <property type="match status" value="1"/>
</dbReference>
<gene>
    <name evidence="2" type="ORF">LEP1GSC194_2868</name>
</gene>
<dbReference type="InterPro" id="IPR036513">
    <property type="entry name" value="STAS_dom_sf"/>
</dbReference>
<evidence type="ECO:0000313" key="3">
    <source>
        <dbReference type="Proteomes" id="UP000011988"/>
    </source>
</evidence>
<dbReference type="AlphaFoldDB" id="M6CFY0"/>
<dbReference type="Gene3D" id="3.30.750.24">
    <property type="entry name" value="STAS domain"/>
    <property type="match status" value="1"/>
</dbReference>
<dbReference type="PATRIC" id="fig|1218565.3.peg.4416"/>
<organism evidence="2 3">
    <name type="scientific">Leptospira alstonii serovar Sichuan str. 79601</name>
    <dbReference type="NCBI Taxonomy" id="1218565"/>
    <lineage>
        <taxon>Bacteria</taxon>
        <taxon>Pseudomonadati</taxon>
        <taxon>Spirochaetota</taxon>
        <taxon>Spirochaetia</taxon>
        <taxon>Leptospirales</taxon>
        <taxon>Leptospiraceae</taxon>
        <taxon>Leptospira</taxon>
    </lineage>
</organism>
<dbReference type="SUPFAM" id="SSF52091">
    <property type="entry name" value="SpoIIaa-like"/>
    <property type="match status" value="1"/>
</dbReference>
<name>M6CFY0_9LEPT</name>
<reference evidence="2 3" key="1">
    <citation type="submission" date="2013-01" db="EMBL/GenBank/DDBJ databases">
        <authorList>
            <person name="Harkins D.M."/>
            <person name="Durkin A.S."/>
            <person name="Brinkac L.M."/>
            <person name="Haft D.H."/>
            <person name="Selengut J.D."/>
            <person name="Sanka R."/>
            <person name="DePew J."/>
            <person name="Purushe J."/>
            <person name="Galloway R.L."/>
            <person name="Vinetz J.M."/>
            <person name="Sutton G.G."/>
            <person name="Nierman W.C."/>
            <person name="Fouts D.E."/>
        </authorList>
    </citation>
    <scope>NUCLEOTIDE SEQUENCE [LARGE SCALE GENOMIC DNA]</scope>
    <source>
        <strain evidence="2 3">79601</strain>
    </source>
</reference>
<dbReference type="Pfam" id="PF01740">
    <property type="entry name" value="STAS"/>
    <property type="match status" value="1"/>
</dbReference>
<sequence length="159" mass="18371">MKIELFIPLSSKSWVFIKWVFSNIISLPSKKSVEFAISRRDFFKEKVFSELTECAENFEVQIPMSEVPETIEITPDLATLFNDYYAFRTMLMDAVAKKPKNIVLNLRDISMMNSVSISSLVWFLKNARSEGISCTISAIHPDLLNTFEVLNLKEYLETR</sequence>
<dbReference type="Proteomes" id="UP000011988">
    <property type="component" value="Unassembled WGS sequence"/>
</dbReference>
<comment type="caution">
    <text evidence="2">The sequence shown here is derived from an EMBL/GenBank/DDBJ whole genome shotgun (WGS) entry which is preliminary data.</text>
</comment>
<dbReference type="CDD" id="cd07043">
    <property type="entry name" value="STAS_anti-anti-sigma_factors"/>
    <property type="match status" value="1"/>
</dbReference>
<evidence type="ECO:0000313" key="2">
    <source>
        <dbReference type="EMBL" id="EMJ90792.1"/>
    </source>
</evidence>
<dbReference type="InterPro" id="IPR002645">
    <property type="entry name" value="STAS_dom"/>
</dbReference>
<accession>M6CFY0</accession>
<feature type="domain" description="STAS" evidence="1">
    <location>
        <begin position="87"/>
        <end position="159"/>
    </location>
</feature>
<protein>
    <submittedName>
        <fullName evidence="2">STAS domain protein</fullName>
    </submittedName>
</protein>
<evidence type="ECO:0000259" key="1">
    <source>
        <dbReference type="PROSITE" id="PS50801"/>
    </source>
</evidence>
<proteinExistence type="predicted"/>